<evidence type="ECO:0000313" key="1">
    <source>
        <dbReference type="EnsemblMetazoa" id="G17071.1:cds"/>
    </source>
</evidence>
<sequence>MFTFLHLQTPGFTVKLGPNNGSCDSPIIRTGDLTCSGDGSEIEIAIDGFDPRGFRFPVSGTFGFPPTTNCKWKFITEVGLRFIVGVTDTVKDTGDEIKFEDTNDDALPTLEIEVGVRKGIRPVVSTGNSVSVQLITDDTTNNEEMYIYVIAGTDSG</sequence>
<reference evidence="1" key="1">
    <citation type="submission" date="2022-08" db="UniProtKB">
        <authorList>
            <consortium name="EnsemblMetazoa"/>
        </authorList>
    </citation>
    <scope>IDENTIFICATION</scope>
    <source>
        <strain evidence="1">05x7-T-G4-1.051#20</strain>
    </source>
</reference>
<organism evidence="1 2">
    <name type="scientific">Magallana gigas</name>
    <name type="common">Pacific oyster</name>
    <name type="synonym">Crassostrea gigas</name>
    <dbReference type="NCBI Taxonomy" id="29159"/>
    <lineage>
        <taxon>Eukaryota</taxon>
        <taxon>Metazoa</taxon>
        <taxon>Spiralia</taxon>
        <taxon>Lophotrochozoa</taxon>
        <taxon>Mollusca</taxon>
        <taxon>Bivalvia</taxon>
        <taxon>Autobranchia</taxon>
        <taxon>Pteriomorphia</taxon>
        <taxon>Ostreida</taxon>
        <taxon>Ostreoidea</taxon>
        <taxon>Ostreidae</taxon>
        <taxon>Magallana</taxon>
    </lineage>
</organism>
<accession>A0A8W8J3F3</accession>
<dbReference type="InterPro" id="IPR035914">
    <property type="entry name" value="Sperma_CUB_dom_sf"/>
</dbReference>
<dbReference type="EnsemblMetazoa" id="G17071.1">
    <property type="protein sequence ID" value="G17071.1:cds"/>
    <property type="gene ID" value="G17071"/>
</dbReference>
<name>A0A8W8J3F3_MAGGI</name>
<dbReference type="SUPFAM" id="SSF49854">
    <property type="entry name" value="Spermadhesin, CUB domain"/>
    <property type="match status" value="1"/>
</dbReference>
<keyword evidence="2" id="KW-1185">Reference proteome</keyword>
<proteinExistence type="predicted"/>
<dbReference type="Proteomes" id="UP000005408">
    <property type="component" value="Unassembled WGS sequence"/>
</dbReference>
<protein>
    <recommendedName>
        <fullName evidence="3">CUB domain-containing protein</fullName>
    </recommendedName>
</protein>
<evidence type="ECO:0008006" key="3">
    <source>
        <dbReference type="Google" id="ProtNLM"/>
    </source>
</evidence>
<evidence type="ECO:0000313" key="2">
    <source>
        <dbReference type="Proteomes" id="UP000005408"/>
    </source>
</evidence>
<dbReference type="AlphaFoldDB" id="A0A8W8J3F3"/>